<keyword evidence="11 14" id="KW-0472">Membrane</keyword>
<evidence type="ECO:0000256" key="3">
    <source>
        <dbReference type="ARBA" id="ARBA00022448"/>
    </source>
</evidence>
<dbReference type="GO" id="GO:0015344">
    <property type="term" value="F:siderophore uptake transmembrane transporter activity"/>
    <property type="evidence" value="ECO:0007669"/>
    <property type="project" value="TreeGrafter"/>
</dbReference>
<evidence type="ECO:0000256" key="11">
    <source>
        <dbReference type="ARBA" id="ARBA00023136"/>
    </source>
</evidence>
<keyword evidence="10 15" id="KW-0798">TonB box</keyword>
<name>A0A1B0ZY26_9RHOB</name>
<keyword evidence="8" id="KW-0408">Iron</keyword>
<feature type="chain" id="PRO_5008518209" evidence="16">
    <location>
        <begin position="31"/>
        <end position="713"/>
    </location>
</feature>
<keyword evidence="13 14" id="KW-0998">Cell outer membrane</keyword>
<dbReference type="InterPro" id="IPR012910">
    <property type="entry name" value="Plug_dom"/>
</dbReference>
<dbReference type="Gene3D" id="2.40.170.20">
    <property type="entry name" value="TonB-dependent receptor, beta-barrel domain"/>
    <property type="match status" value="1"/>
</dbReference>
<feature type="signal peptide" evidence="16">
    <location>
        <begin position="1"/>
        <end position="30"/>
    </location>
</feature>
<feature type="domain" description="TonB-dependent receptor plug" evidence="18">
    <location>
        <begin position="74"/>
        <end position="176"/>
    </location>
</feature>
<reference evidence="19 20" key="1">
    <citation type="journal article" date="2016" name="ISME J.">
        <title>Global occurrence and heterogeneity of the Roseobacter-clade species Ruegeria mobilis.</title>
        <authorList>
            <person name="Sonnenschein E."/>
            <person name="Gram L."/>
        </authorList>
    </citation>
    <scope>NUCLEOTIDE SEQUENCE [LARGE SCALE GENOMIC DNA]</scope>
    <source>
        <strain evidence="19 20">F1926</strain>
    </source>
</reference>
<organism evidence="19 20">
    <name type="scientific">Tritonibacter mobilis F1926</name>
    <dbReference type="NCBI Taxonomy" id="1265309"/>
    <lineage>
        <taxon>Bacteria</taxon>
        <taxon>Pseudomonadati</taxon>
        <taxon>Pseudomonadota</taxon>
        <taxon>Alphaproteobacteria</taxon>
        <taxon>Rhodobacterales</taxon>
        <taxon>Paracoccaceae</taxon>
        <taxon>Tritonibacter</taxon>
    </lineage>
</organism>
<keyword evidence="4 14" id="KW-1134">Transmembrane beta strand</keyword>
<evidence type="ECO:0000256" key="9">
    <source>
        <dbReference type="ARBA" id="ARBA00023065"/>
    </source>
</evidence>
<keyword evidence="9" id="KW-0406">Ion transport</keyword>
<feature type="domain" description="TonB-dependent receptor-like beta-barrel" evidence="17">
    <location>
        <begin position="264"/>
        <end position="682"/>
    </location>
</feature>
<proteinExistence type="inferred from homology"/>
<evidence type="ECO:0000256" key="1">
    <source>
        <dbReference type="ARBA" id="ARBA00004571"/>
    </source>
</evidence>
<dbReference type="InterPro" id="IPR010105">
    <property type="entry name" value="TonB_sidphr_rcpt"/>
</dbReference>
<keyword evidence="5" id="KW-0410">Iron transport</keyword>
<dbReference type="PANTHER" id="PTHR32552">
    <property type="entry name" value="FERRICHROME IRON RECEPTOR-RELATED"/>
    <property type="match status" value="1"/>
</dbReference>
<evidence type="ECO:0000259" key="18">
    <source>
        <dbReference type="Pfam" id="PF07715"/>
    </source>
</evidence>
<evidence type="ECO:0000313" key="19">
    <source>
        <dbReference type="EMBL" id="ANP39166.1"/>
    </source>
</evidence>
<dbReference type="PROSITE" id="PS52016">
    <property type="entry name" value="TONB_DEPENDENT_REC_3"/>
    <property type="match status" value="1"/>
</dbReference>
<dbReference type="OrthoDB" id="9760333at2"/>
<dbReference type="PANTHER" id="PTHR32552:SF68">
    <property type="entry name" value="FERRICHROME OUTER MEMBRANE TRANSPORTER_PHAGE RECEPTOR"/>
    <property type="match status" value="1"/>
</dbReference>
<keyword evidence="7 16" id="KW-0732">Signal</keyword>
<comment type="subcellular location">
    <subcellularLocation>
        <location evidence="1 14">Cell outer membrane</location>
        <topology evidence="1 14">Multi-pass membrane protein</topology>
    </subcellularLocation>
</comment>
<dbReference type="Proteomes" id="UP000013243">
    <property type="component" value="Chromosome"/>
</dbReference>
<dbReference type="KEGG" id="rmb:K529_000140"/>
<dbReference type="InterPro" id="IPR036942">
    <property type="entry name" value="Beta-barrel_TonB_sf"/>
</dbReference>
<dbReference type="InterPro" id="IPR037066">
    <property type="entry name" value="Plug_dom_sf"/>
</dbReference>
<dbReference type="InterPro" id="IPR000531">
    <property type="entry name" value="Beta-barrel_TonB"/>
</dbReference>
<keyword evidence="12 19" id="KW-0675">Receptor</keyword>
<dbReference type="EMBL" id="CP015230">
    <property type="protein sequence ID" value="ANP39166.1"/>
    <property type="molecule type" value="Genomic_DNA"/>
</dbReference>
<dbReference type="Pfam" id="PF07715">
    <property type="entry name" value="Plug"/>
    <property type="match status" value="1"/>
</dbReference>
<evidence type="ECO:0000256" key="15">
    <source>
        <dbReference type="RuleBase" id="RU003357"/>
    </source>
</evidence>
<evidence type="ECO:0000259" key="17">
    <source>
        <dbReference type="Pfam" id="PF00593"/>
    </source>
</evidence>
<dbReference type="GO" id="GO:0015891">
    <property type="term" value="P:siderophore transport"/>
    <property type="evidence" value="ECO:0007669"/>
    <property type="project" value="InterPro"/>
</dbReference>
<evidence type="ECO:0000256" key="4">
    <source>
        <dbReference type="ARBA" id="ARBA00022452"/>
    </source>
</evidence>
<protein>
    <submittedName>
        <fullName evidence="19">Ferrichrome-iron receptor</fullName>
    </submittedName>
</protein>
<accession>A0A1B0ZY26</accession>
<dbReference type="Pfam" id="PF00593">
    <property type="entry name" value="TonB_dep_Rec_b-barrel"/>
    <property type="match status" value="1"/>
</dbReference>
<dbReference type="Gene3D" id="2.170.130.10">
    <property type="entry name" value="TonB-dependent receptor, plug domain"/>
    <property type="match status" value="1"/>
</dbReference>
<evidence type="ECO:0000256" key="2">
    <source>
        <dbReference type="ARBA" id="ARBA00009810"/>
    </source>
</evidence>
<comment type="similarity">
    <text evidence="2 14 15">Belongs to the TonB-dependent receptor family.</text>
</comment>
<evidence type="ECO:0000256" key="7">
    <source>
        <dbReference type="ARBA" id="ARBA00022729"/>
    </source>
</evidence>
<gene>
    <name evidence="19" type="ORF">K529_000140</name>
</gene>
<keyword evidence="6 14" id="KW-0812">Transmembrane</keyword>
<dbReference type="GO" id="GO:0009279">
    <property type="term" value="C:cell outer membrane"/>
    <property type="evidence" value="ECO:0007669"/>
    <property type="project" value="UniProtKB-SubCell"/>
</dbReference>
<dbReference type="SUPFAM" id="SSF56935">
    <property type="entry name" value="Porins"/>
    <property type="match status" value="1"/>
</dbReference>
<evidence type="ECO:0000256" key="5">
    <source>
        <dbReference type="ARBA" id="ARBA00022496"/>
    </source>
</evidence>
<sequence length="713" mass="76880">MPVQKTLFRSDVFCMSATALLLCSATSASSQTIGEDVIVLQDINVAYTESATGPVNGTVNPLTATGGKVPLEVNRVPQSISVLGRQEIETFSASQVGEALRYTAGVTTEVFGNDQDYDWIRVRGFQADQTGVYLDNAQNLAFAFGSFFIDPYTLERIEVLRGPSSALYGGSNPGGILNYVSKRPGGHVGELSLSINDAGQSSLAFDYGEDLSADRAFRLTGRLQAGDSYDDLNSGWRGTLAGGFKMALDTGTEITLLANLHKADEQHNGSTFLPYYGTVVPTAEFGYIDPDTNFSDPNWDSYRRDQATVSAIVEHEFANGFTLTGITRLGYASVEEFYYYPYGYAGYALQPADPNGTLSLIAFEHDTTVRSAQADIRYFGRVNTGGAEHNLLFGLDARRYQLDEVQASGFGSNTVVNPTAPGTPVTSVYQDALTTQTQVGLYLQDQITFASGLILTGNLRHDWVETKQDGSAGFERSDSETSYRAAAAYEFANGFTPYLSYASFFNPLISSPANGVTMPEQGNQLELGFKWMPTGGNFSLAGAIFQIDQENVVTGAWPTFDQLGEVRMRGVELEAAYDYGNGLHLRGVATKLDAEITADSNSSLIGLSPTLVPELELSLLAEYEFSTPQLNGLRIGAGLRHRGASQANAANTLQVPSATLYDAYVSYGFNNGIDMRLAITNLADDAYVTGCQTAYVCSYGGGREATLTLVKSF</sequence>
<keyword evidence="3 14" id="KW-0813">Transport</keyword>
<dbReference type="AlphaFoldDB" id="A0A1B0ZY26"/>
<evidence type="ECO:0000256" key="10">
    <source>
        <dbReference type="ARBA" id="ARBA00023077"/>
    </source>
</evidence>
<dbReference type="GO" id="GO:0038023">
    <property type="term" value="F:signaling receptor activity"/>
    <property type="evidence" value="ECO:0007669"/>
    <property type="project" value="InterPro"/>
</dbReference>
<evidence type="ECO:0000256" key="12">
    <source>
        <dbReference type="ARBA" id="ARBA00023170"/>
    </source>
</evidence>
<evidence type="ECO:0000256" key="8">
    <source>
        <dbReference type="ARBA" id="ARBA00023004"/>
    </source>
</evidence>
<dbReference type="NCBIfam" id="TIGR01783">
    <property type="entry name" value="TonB-siderophor"/>
    <property type="match status" value="1"/>
</dbReference>
<evidence type="ECO:0000313" key="20">
    <source>
        <dbReference type="Proteomes" id="UP000013243"/>
    </source>
</evidence>
<dbReference type="CDD" id="cd01347">
    <property type="entry name" value="ligand_gated_channel"/>
    <property type="match status" value="1"/>
</dbReference>
<dbReference type="STRING" id="1265309.K529_000140"/>
<dbReference type="InterPro" id="IPR039426">
    <property type="entry name" value="TonB-dep_rcpt-like"/>
</dbReference>
<evidence type="ECO:0000256" key="16">
    <source>
        <dbReference type="SAM" id="SignalP"/>
    </source>
</evidence>
<evidence type="ECO:0000256" key="13">
    <source>
        <dbReference type="ARBA" id="ARBA00023237"/>
    </source>
</evidence>
<evidence type="ECO:0000256" key="14">
    <source>
        <dbReference type="PROSITE-ProRule" id="PRU01360"/>
    </source>
</evidence>
<evidence type="ECO:0000256" key="6">
    <source>
        <dbReference type="ARBA" id="ARBA00022692"/>
    </source>
</evidence>